<protein>
    <submittedName>
        <fullName evidence="1">Uncharacterized protein</fullName>
    </submittedName>
</protein>
<reference evidence="1 2" key="1">
    <citation type="submission" date="2020-10" db="EMBL/GenBank/DDBJ databases">
        <title>Sequencing the genomes of 1000 actinobacteria strains.</title>
        <authorList>
            <person name="Klenk H.-P."/>
        </authorList>
    </citation>
    <scope>NUCLEOTIDE SEQUENCE [LARGE SCALE GENOMIC DNA]</scope>
    <source>
        <strain evidence="1 2">DSM 46744</strain>
    </source>
</reference>
<dbReference type="EMBL" id="JADBDZ010000001">
    <property type="protein sequence ID" value="MBE1534862.1"/>
    <property type="molecule type" value="Genomic_DNA"/>
</dbReference>
<gene>
    <name evidence="1" type="ORF">H4W34_004695</name>
</gene>
<comment type="caution">
    <text evidence="1">The sequence shown here is derived from an EMBL/GenBank/DDBJ whole genome shotgun (WGS) entry which is preliminary data.</text>
</comment>
<dbReference type="Proteomes" id="UP000627838">
    <property type="component" value="Unassembled WGS sequence"/>
</dbReference>
<keyword evidence="2" id="KW-1185">Reference proteome</keyword>
<sequence length="99" mass="10905">MTPDGMEPATPTKSRIEYLEELGEELVARGFRVRLTLPRGQSPALHVANPDASALTENILVEQAADGWWFWWSWSERITLADDTAGAADRVASVLAARP</sequence>
<accession>A0ABR9JWB7</accession>
<organism evidence="1 2">
    <name type="scientific">Actinomadura algeriensis</name>
    <dbReference type="NCBI Taxonomy" id="1679523"/>
    <lineage>
        <taxon>Bacteria</taxon>
        <taxon>Bacillati</taxon>
        <taxon>Actinomycetota</taxon>
        <taxon>Actinomycetes</taxon>
        <taxon>Streptosporangiales</taxon>
        <taxon>Thermomonosporaceae</taxon>
        <taxon>Actinomadura</taxon>
    </lineage>
</organism>
<proteinExistence type="predicted"/>
<evidence type="ECO:0000313" key="1">
    <source>
        <dbReference type="EMBL" id="MBE1534862.1"/>
    </source>
</evidence>
<evidence type="ECO:0000313" key="2">
    <source>
        <dbReference type="Proteomes" id="UP000627838"/>
    </source>
</evidence>
<name>A0ABR9JWB7_9ACTN</name>
<dbReference type="RefSeq" id="WP_192761165.1">
    <property type="nucleotide sequence ID" value="NZ_JADBDZ010000001.1"/>
</dbReference>